<dbReference type="NCBIfam" id="TIGR00442">
    <property type="entry name" value="hisS"/>
    <property type="match status" value="1"/>
</dbReference>
<evidence type="ECO:0000256" key="3">
    <source>
        <dbReference type="ARBA" id="ARBA00022598"/>
    </source>
</evidence>
<dbReference type="InterPro" id="IPR015807">
    <property type="entry name" value="His-tRNA-ligase"/>
</dbReference>
<evidence type="ECO:0000256" key="6">
    <source>
        <dbReference type="ARBA" id="ARBA00022917"/>
    </source>
</evidence>
<dbReference type="EC" id="6.1.1.21" evidence="9"/>
<dbReference type="SUPFAM" id="SSF52954">
    <property type="entry name" value="Class II aaRS ABD-related"/>
    <property type="match status" value="1"/>
</dbReference>
<evidence type="ECO:0000256" key="4">
    <source>
        <dbReference type="ARBA" id="ARBA00022741"/>
    </source>
</evidence>
<accession>M5PZS5</accession>
<dbReference type="PATRIC" id="fig|1262666.3.peg.3173"/>
<reference evidence="12 13" key="1">
    <citation type="journal article" date="2013" name="Genome Announc.">
        <title>Draft Genome Sequence for Desulfovibrio africanus Strain PCS.</title>
        <authorList>
            <person name="Brown S.D."/>
            <person name="Utturkar S.M."/>
            <person name="Arkin A.P."/>
            <person name="Deutschbauer A.M."/>
            <person name="Elias D.A."/>
            <person name="Hazen T.C."/>
            <person name="Chakraborty R."/>
        </authorList>
    </citation>
    <scope>NUCLEOTIDE SEQUENCE [LARGE SCALE GENOMIC DNA]</scope>
    <source>
        <strain evidence="12 13">PCS</strain>
    </source>
</reference>
<dbReference type="InterPro" id="IPR036621">
    <property type="entry name" value="Anticodon-bd_dom_sf"/>
</dbReference>
<dbReference type="InterPro" id="IPR033656">
    <property type="entry name" value="HisRS_anticodon"/>
</dbReference>
<evidence type="ECO:0000256" key="9">
    <source>
        <dbReference type="HAMAP-Rule" id="MF_00127"/>
    </source>
</evidence>
<dbReference type="PROSITE" id="PS50862">
    <property type="entry name" value="AA_TRNA_LIGASE_II"/>
    <property type="match status" value="1"/>
</dbReference>
<keyword evidence="5 9" id="KW-0067">ATP-binding</keyword>
<dbReference type="GO" id="GO:0006427">
    <property type="term" value="P:histidyl-tRNA aminoacylation"/>
    <property type="evidence" value="ECO:0007669"/>
    <property type="project" value="UniProtKB-UniRule"/>
</dbReference>
<comment type="caution">
    <text evidence="12">The sequence shown here is derived from an EMBL/GenBank/DDBJ whole genome shotgun (WGS) entry which is preliminary data.</text>
</comment>
<evidence type="ECO:0000256" key="7">
    <source>
        <dbReference type="ARBA" id="ARBA00023146"/>
    </source>
</evidence>
<evidence type="ECO:0000256" key="5">
    <source>
        <dbReference type="ARBA" id="ARBA00022840"/>
    </source>
</evidence>
<feature type="binding site" evidence="10">
    <location>
        <position position="156"/>
    </location>
    <ligand>
        <name>L-histidine</name>
        <dbReference type="ChEBI" id="CHEBI:57595"/>
    </ligand>
</feature>
<comment type="catalytic activity">
    <reaction evidence="8 9">
        <text>tRNA(His) + L-histidine + ATP = L-histidyl-tRNA(His) + AMP + diphosphate + H(+)</text>
        <dbReference type="Rhea" id="RHEA:17313"/>
        <dbReference type="Rhea" id="RHEA-COMP:9665"/>
        <dbReference type="Rhea" id="RHEA-COMP:9689"/>
        <dbReference type="ChEBI" id="CHEBI:15378"/>
        <dbReference type="ChEBI" id="CHEBI:30616"/>
        <dbReference type="ChEBI" id="CHEBI:33019"/>
        <dbReference type="ChEBI" id="CHEBI:57595"/>
        <dbReference type="ChEBI" id="CHEBI:78442"/>
        <dbReference type="ChEBI" id="CHEBI:78527"/>
        <dbReference type="ChEBI" id="CHEBI:456215"/>
        <dbReference type="EC" id="6.1.1.21"/>
    </reaction>
</comment>
<dbReference type="EMBL" id="AOSV01000034">
    <property type="protein sequence ID" value="EMG36111.1"/>
    <property type="molecule type" value="Genomic_DNA"/>
</dbReference>
<gene>
    <name evidence="9" type="primary">hisS</name>
    <name evidence="12" type="ORF">PCS_03127</name>
</gene>
<comment type="subunit">
    <text evidence="2 9">Homodimer.</text>
</comment>
<dbReference type="InterPro" id="IPR004154">
    <property type="entry name" value="Anticodon-bd"/>
</dbReference>
<keyword evidence="7 9" id="KW-0030">Aminoacyl-tRNA synthetase</keyword>
<keyword evidence="9" id="KW-0963">Cytoplasm</keyword>
<dbReference type="Gene3D" id="3.40.50.800">
    <property type="entry name" value="Anticodon-binding domain"/>
    <property type="match status" value="1"/>
</dbReference>
<dbReference type="GO" id="GO:0005524">
    <property type="term" value="F:ATP binding"/>
    <property type="evidence" value="ECO:0007669"/>
    <property type="project" value="UniProtKB-UniRule"/>
</dbReference>
<evidence type="ECO:0000256" key="8">
    <source>
        <dbReference type="ARBA" id="ARBA00047639"/>
    </source>
</evidence>
<feature type="binding site" evidence="10">
    <location>
        <position position="284"/>
    </location>
    <ligand>
        <name>L-histidine</name>
        <dbReference type="ChEBI" id="CHEBI:57595"/>
    </ligand>
</feature>
<dbReference type="CDD" id="cd00773">
    <property type="entry name" value="HisRS-like_core"/>
    <property type="match status" value="1"/>
</dbReference>
<dbReference type="Gene3D" id="3.30.930.10">
    <property type="entry name" value="Bira Bifunctional Protein, Domain 2"/>
    <property type="match status" value="1"/>
</dbReference>
<feature type="binding site" evidence="10">
    <location>
        <begin position="288"/>
        <end position="289"/>
    </location>
    <ligand>
        <name>L-histidine</name>
        <dbReference type="ChEBI" id="CHEBI:57595"/>
    </ligand>
</feature>
<evidence type="ECO:0000313" key="13">
    <source>
        <dbReference type="Proteomes" id="UP000011922"/>
    </source>
</evidence>
<dbReference type="GO" id="GO:0005737">
    <property type="term" value="C:cytoplasm"/>
    <property type="evidence" value="ECO:0007669"/>
    <property type="project" value="UniProtKB-SubCell"/>
</dbReference>
<comment type="subcellular location">
    <subcellularLocation>
        <location evidence="9">Cytoplasm</location>
    </subcellularLocation>
</comment>
<feature type="binding site" evidence="10">
    <location>
        <position position="138"/>
    </location>
    <ligand>
        <name>L-histidine</name>
        <dbReference type="ChEBI" id="CHEBI:57595"/>
    </ligand>
</feature>
<feature type="binding site" evidence="10">
    <location>
        <position position="152"/>
    </location>
    <ligand>
        <name>L-histidine</name>
        <dbReference type="ChEBI" id="CHEBI:57595"/>
    </ligand>
</feature>
<dbReference type="InterPro" id="IPR041715">
    <property type="entry name" value="HisRS-like_core"/>
</dbReference>
<evidence type="ECO:0000256" key="2">
    <source>
        <dbReference type="ARBA" id="ARBA00011738"/>
    </source>
</evidence>
<organism evidence="12 13">
    <name type="scientific">Desulfocurvibacter africanus PCS</name>
    <dbReference type="NCBI Taxonomy" id="1262666"/>
    <lineage>
        <taxon>Bacteria</taxon>
        <taxon>Pseudomonadati</taxon>
        <taxon>Thermodesulfobacteriota</taxon>
        <taxon>Desulfovibrionia</taxon>
        <taxon>Desulfovibrionales</taxon>
        <taxon>Desulfovibrionaceae</taxon>
        <taxon>Desulfocurvibacter</taxon>
    </lineage>
</organism>
<keyword evidence="6 9" id="KW-0648">Protein biosynthesis</keyword>
<proteinExistence type="inferred from homology"/>
<comment type="similarity">
    <text evidence="1 9">Belongs to the class-II aminoacyl-tRNA synthetase family.</text>
</comment>
<feature type="domain" description="Aminoacyl-transfer RNA synthetases class-II family profile" evidence="11">
    <location>
        <begin position="47"/>
        <end position="341"/>
    </location>
</feature>
<dbReference type="InterPro" id="IPR004516">
    <property type="entry name" value="HisRS/HisZ"/>
</dbReference>
<dbReference type="PIRSF" id="PIRSF001549">
    <property type="entry name" value="His-tRNA_synth"/>
    <property type="match status" value="1"/>
</dbReference>
<dbReference type="InterPro" id="IPR045864">
    <property type="entry name" value="aa-tRNA-synth_II/BPL/LPL"/>
</dbReference>
<evidence type="ECO:0000313" key="12">
    <source>
        <dbReference type="EMBL" id="EMG36111.1"/>
    </source>
</evidence>
<dbReference type="InterPro" id="IPR006195">
    <property type="entry name" value="aa-tRNA-synth_II"/>
</dbReference>
<sequence>MTPLRNFLIVFFLTNLPIRTTQIIIMETIQSIKGFADLFSPESDNFSFLEATAREVFGRYGVSELRTPILEKTELFARGIGGETDVVQKEMYTFEDKGGRSVTLRPEATAGVVRAFIESGQHAPERVSKYFTIGPMFRYERPQKGRLRQFHQINCEVFGTDAPHCDAEVMLMLATFLKSVGLSGLSFEVNSLGCPECRPTFHQRLTDYFAGLDKGKLCADCLRRTATNPLRVLDCKVAACKDVVAEAPRIDDNLCPSCKTHFDTVLSILDAAGLAYTRNPFLVRGLDYYQRTTFEVTSTNIGAQTAVAGGGRYDGLVELLGGPKVPGVGFAIGMERLALLLAGREPARKDFYLAVLDEKALDQGLLLAQKLRERGLSGEVSFAAKSPKSQLRLANKLGVKTCLLLGGEELAAGTIVVKSLDTGEQTSMPQEQFLATLG</sequence>
<dbReference type="Pfam" id="PF13393">
    <property type="entry name" value="tRNA-synt_His"/>
    <property type="match status" value="1"/>
</dbReference>
<evidence type="ECO:0000259" key="11">
    <source>
        <dbReference type="PROSITE" id="PS50862"/>
    </source>
</evidence>
<dbReference type="PANTHER" id="PTHR43707">
    <property type="entry name" value="HISTIDYL-TRNA SYNTHETASE"/>
    <property type="match status" value="1"/>
</dbReference>
<dbReference type="Proteomes" id="UP000011922">
    <property type="component" value="Unassembled WGS sequence"/>
</dbReference>
<dbReference type="OrthoDB" id="9800814at2"/>
<dbReference type="SUPFAM" id="SSF55681">
    <property type="entry name" value="Class II aaRS and biotin synthetases"/>
    <property type="match status" value="1"/>
</dbReference>
<evidence type="ECO:0000256" key="10">
    <source>
        <dbReference type="PIRSR" id="PIRSR001549-1"/>
    </source>
</evidence>
<name>M5PZS5_DESAF</name>
<dbReference type="CDD" id="cd00859">
    <property type="entry name" value="HisRS_anticodon"/>
    <property type="match status" value="1"/>
</dbReference>
<evidence type="ECO:0000256" key="1">
    <source>
        <dbReference type="ARBA" id="ARBA00008226"/>
    </source>
</evidence>
<protein>
    <recommendedName>
        <fullName evidence="9">Histidine--tRNA ligase</fullName>
        <ecNumber evidence="9">6.1.1.21</ecNumber>
    </recommendedName>
    <alternativeName>
        <fullName evidence="9">Histidyl-tRNA synthetase</fullName>
        <shortName evidence="9">HisRS</shortName>
    </alternativeName>
</protein>
<dbReference type="HAMAP" id="MF_00127">
    <property type="entry name" value="His_tRNA_synth"/>
    <property type="match status" value="1"/>
</dbReference>
<feature type="binding site" evidence="10">
    <location>
        <begin position="107"/>
        <end position="109"/>
    </location>
    <ligand>
        <name>L-histidine</name>
        <dbReference type="ChEBI" id="CHEBI:57595"/>
    </ligand>
</feature>
<dbReference type="AlphaFoldDB" id="M5PZS5"/>
<dbReference type="PANTHER" id="PTHR43707:SF1">
    <property type="entry name" value="HISTIDINE--TRNA LIGASE, MITOCHONDRIAL-RELATED"/>
    <property type="match status" value="1"/>
</dbReference>
<dbReference type="Pfam" id="PF03129">
    <property type="entry name" value="HGTP_anticodon"/>
    <property type="match status" value="1"/>
</dbReference>
<keyword evidence="4 9" id="KW-0547">Nucleotide-binding</keyword>
<keyword evidence="3 9" id="KW-0436">Ligase</keyword>
<dbReference type="GO" id="GO:0004821">
    <property type="term" value="F:histidine-tRNA ligase activity"/>
    <property type="evidence" value="ECO:0007669"/>
    <property type="project" value="UniProtKB-UniRule"/>
</dbReference>